<dbReference type="InterPro" id="IPR003163">
    <property type="entry name" value="Tscrpt_reg_HTH_APSES-type"/>
</dbReference>
<dbReference type="SUPFAM" id="SSF54616">
    <property type="entry name" value="DNA-binding domain of Mlu1-box binding protein MBP1"/>
    <property type="match status" value="1"/>
</dbReference>
<comment type="caution">
    <text evidence="3">The sequence shown here is derived from an EMBL/GenBank/DDBJ whole genome shotgun (WGS) entry which is preliminary data.</text>
</comment>
<dbReference type="InterPro" id="IPR051642">
    <property type="entry name" value="SWI6-like"/>
</dbReference>
<dbReference type="Proteomes" id="UP000253551">
    <property type="component" value="Unassembled WGS sequence"/>
</dbReference>
<name>A0A367JQS0_RHIST</name>
<feature type="domain" description="HTH APSES-type" evidence="2">
    <location>
        <begin position="6"/>
        <end position="76"/>
    </location>
</feature>
<dbReference type="GO" id="GO:0030907">
    <property type="term" value="C:MBF transcription complex"/>
    <property type="evidence" value="ECO:0007669"/>
    <property type="project" value="TreeGrafter"/>
</dbReference>
<reference evidence="3 4" key="1">
    <citation type="journal article" date="2018" name="G3 (Bethesda)">
        <title>Phylogenetic and Phylogenomic Definition of Rhizopus Species.</title>
        <authorList>
            <person name="Gryganskyi A.P."/>
            <person name="Golan J."/>
            <person name="Dolatabadi S."/>
            <person name="Mondo S."/>
            <person name="Robb S."/>
            <person name="Idnurm A."/>
            <person name="Muszewska A."/>
            <person name="Steczkiewicz K."/>
            <person name="Masonjones S."/>
            <person name="Liao H.L."/>
            <person name="Gajdeczka M.T."/>
            <person name="Anike F."/>
            <person name="Vuek A."/>
            <person name="Anishchenko I.M."/>
            <person name="Voigt K."/>
            <person name="de Hoog G.S."/>
            <person name="Smith M.E."/>
            <person name="Heitman J."/>
            <person name="Vilgalys R."/>
            <person name="Stajich J.E."/>
        </authorList>
    </citation>
    <scope>NUCLEOTIDE SEQUENCE [LARGE SCALE GENOMIC DNA]</scope>
    <source>
        <strain evidence="3 4">LSU 92-RS-03</strain>
    </source>
</reference>
<protein>
    <submittedName>
        <fullName evidence="3">Cell division cycle-protein res2/pct1</fullName>
    </submittedName>
</protein>
<dbReference type="PROSITE" id="PS51299">
    <property type="entry name" value="HTH_APSES"/>
    <property type="match status" value="1"/>
</dbReference>
<dbReference type="EMBL" id="PJQM01002862">
    <property type="protein sequence ID" value="RCH92302.1"/>
    <property type="molecule type" value="Genomic_DNA"/>
</dbReference>
<dbReference type="GO" id="GO:0000981">
    <property type="term" value="F:DNA-binding transcription factor activity, RNA polymerase II-specific"/>
    <property type="evidence" value="ECO:0007669"/>
    <property type="project" value="UniProtKB-ARBA"/>
</dbReference>
<accession>A0A367JQS0</accession>
<keyword evidence="3" id="KW-0132">Cell division</keyword>
<dbReference type="PANTHER" id="PTHR43828:SF3">
    <property type="entry name" value="CHROMO DOMAIN-CONTAINING PROTEIN"/>
    <property type="match status" value="1"/>
</dbReference>
<gene>
    <name evidence="3" type="primary">RES2</name>
    <name evidence="3" type="ORF">CU098_011162</name>
</gene>
<proteinExistence type="predicted"/>
<organism evidence="3 4">
    <name type="scientific">Rhizopus stolonifer</name>
    <name type="common">Rhizopus nigricans</name>
    <dbReference type="NCBI Taxonomy" id="4846"/>
    <lineage>
        <taxon>Eukaryota</taxon>
        <taxon>Fungi</taxon>
        <taxon>Fungi incertae sedis</taxon>
        <taxon>Mucoromycota</taxon>
        <taxon>Mucoromycotina</taxon>
        <taxon>Mucoromycetes</taxon>
        <taxon>Mucorales</taxon>
        <taxon>Mucorineae</taxon>
        <taxon>Rhizopodaceae</taxon>
        <taxon>Rhizopus</taxon>
    </lineage>
</organism>
<keyword evidence="1" id="KW-0677">Repeat</keyword>
<evidence type="ECO:0000313" key="3">
    <source>
        <dbReference type="EMBL" id="RCH92302.1"/>
    </source>
</evidence>
<dbReference type="GO" id="GO:0003677">
    <property type="term" value="F:DNA binding"/>
    <property type="evidence" value="ECO:0007669"/>
    <property type="project" value="InterPro"/>
</dbReference>
<evidence type="ECO:0000256" key="1">
    <source>
        <dbReference type="ARBA" id="ARBA00022737"/>
    </source>
</evidence>
<dbReference type="AlphaFoldDB" id="A0A367JQS0"/>
<dbReference type="Gene3D" id="3.10.260.10">
    <property type="entry name" value="Transcription regulator HTH, APSES-type DNA-binding domain"/>
    <property type="match status" value="1"/>
</dbReference>
<dbReference type="GO" id="GO:0051301">
    <property type="term" value="P:cell division"/>
    <property type="evidence" value="ECO:0007669"/>
    <property type="project" value="UniProtKB-KW"/>
</dbReference>
<keyword evidence="4" id="KW-1185">Reference proteome</keyword>
<dbReference type="GO" id="GO:0033309">
    <property type="term" value="C:SBF transcription complex"/>
    <property type="evidence" value="ECO:0007669"/>
    <property type="project" value="TreeGrafter"/>
</dbReference>
<evidence type="ECO:0000259" key="2">
    <source>
        <dbReference type="PROSITE" id="PS51299"/>
    </source>
</evidence>
<dbReference type="InterPro" id="IPR036887">
    <property type="entry name" value="HTH_APSES_sf"/>
</dbReference>
<keyword evidence="3" id="KW-0131">Cell cycle</keyword>
<evidence type="ECO:0000313" key="4">
    <source>
        <dbReference type="Proteomes" id="UP000253551"/>
    </source>
</evidence>
<dbReference type="STRING" id="4846.A0A367JQS0"/>
<dbReference type="OrthoDB" id="6718656at2759"/>
<feature type="non-terminal residue" evidence="3">
    <location>
        <position position="76"/>
    </location>
</feature>
<sequence length="76" mass="8478">MSTGKIYSAVYSGVQVYEMMIHGIATMVRGSDSYLNATQILKVAGFEKTQRTKILDQEDLKDYDKVQGGYGKYQGT</sequence>
<dbReference type="PANTHER" id="PTHR43828">
    <property type="entry name" value="ASPARAGINASE"/>
    <property type="match status" value="1"/>
</dbReference>